<feature type="domain" description="Lipid/polyisoprenoid-binding YceI-like" evidence="2">
    <location>
        <begin position="20"/>
        <end position="179"/>
    </location>
</feature>
<proteinExistence type="predicted"/>
<name>A0ABY9XPZ5_9FLAO</name>
<dbReference type="Pfam" id="PF04264">
    <property type="entry name" value="YceI"/>
    <property type="match status" value="1"/>
</dbReference>
<dbReference type="EMBL" id="CP134537">
    <property type="protein sequence ID" value="WNH07876.1"/>
    <property type="molecule type" value="Genomic_DNA"/>
</dbReference>
<dbReference type="InterPro" id="IPR007372">
    <property type="entry name" value="Lipid/polyisoprenoid-bd_YceI"/>
</dbReference>
<accession>A0ABY9XPZ5</accession>
<dbReference type="Proteomes" id="UP001302806">
    <property type="component" value="Chromosome"/>
</dbReference>
<evidence type="ECO:0000259" key="2">
    <source>
        <dbReference type="SMART" id="SM00867"/>
    </source>
</evidence>
<keyword evidence="1" id="KW-0732">Signal</keyword>
<reference evidence="3 4" key="1">
    <citation type="submission" date="2023-09" db="EMBL/GenBank/DDBJ databases">
        <title>Thalassobella suaedae gen. nov., sp. nov., a marine bacterium of the family Flavobacteriaceae isolated from a halophyte Suaeda japonica.</title>
        <authorList>
            <person name="Lee S.Y."/>
            <person name="Hwang C.Y."/>
        </authorList>
    </citation>
    <scope>NUCLEOTIDE SEQUENCE [LARGE SCALE GENOMIC DNA]</scope>
    <source>
        <strain evidence="3 4">HL-DH14</strain>
    </source>
</reference>
<gene>
    <name evidence="3" type="ORF">RHP51_11800</name>
</gene>
<sequence length="181" mass="20213">MKKLLYVIAFISLNVFAQGKYLTKTGHVTFEASVPSFEEVKATNNSVTAIINTENGEFASLILVKGFRFKNALMEEHFNENYAESDTYPKATFKGKISDFSITKLSNNPTRFNCSGLLTFHGKTKKLDSIPFNISIKDGSIIVSGTFKANASDYDIKIPKIVKSKISEDIDVSFDFILKKK</sequence>
<dbReference type="Gene3D" id="2.40.128.110">
    <property type="entry name" value="Lipid/polyisoprenoid-binding, YceI-like"/>
    <property type="match status" value="1"/>
</dbReference>
<feature type="chain" id="PRO_5046684330" evidence="1">
    <location>
        <begin position="18"/>
        <end position="181"/>
    </location>
</feature>
<evidence type="ECO:0000313" key="4">
    <source>
        <dbReference type="Proteomes" id="UP001302806"/>
    </source>
</evidence>
<organism evidence="3 4">
    <name type="scientific">Thalassobellus suaedae</name>
    <dbReference type="NCBI Taxonomy" id="3074124"/>
    <lineage>
        <taxon>Bacteria</taxon>
        <taxon>Pseudomonadati</taxon>
        <taxon>Bacteroidota</taxon>
        <taxon>Flavobacteriia</taxon>
        <taxon>Flavobacteriales</taxon>
        <taxon>Flavobacteriaceae</taxon>
        <taxon>Thalassobellus</taxon>
    </lineage>
</organism>
<evidence type="ECO:0000313" key="3">
    <source>
        <dbReference type="EMBL" id="WNH07876.1"/>
    </source>
</evidence>
<dbReference type="SUPFAM" id="SSF101874">
    <property type="entry name" value="YceI-like"/>
    <property type="match status" value="1"/>
</dbReference>
<protein>
    <submittedName>
        <fullName evidence="3">YceI family protein</fullName>
    </submittedName>
</protein>
<evidence type="ECO:0000256" key="1">
    <source>
        <dbReference type="SAM" id="SignalP"/>
    </source>
</evidence>
<dbReference type="InterPro" id="IPR036761">
    <property type="entry name" value="TTHA0802/YceI-like_sf"/>
</dbReference>
<dbReference type="RefSeq" id="WP_415864718.1">
    <property type="nucleotide sequence ID" value="NZ_CP134537.1"/>
</dbReference>
<feature type="signal peptide" evidence="1">
    <location>
        <begin position="1"/>
        <end position="17"/>
    </location>
</feature>
<dbReference type="SMART" id="SM00867">
    <property type="entry name" value="YceI"/>
    <property type="match status" value="1"/>
</dbReference>